<dbReference type="PROSITE" id="PS50088">
    <property type="entry name" value="ANK_REPEAT"/>
    <property type="match status" value="1"/>
</dbReference>
<dbReference type="GO" id="GO:0015279">
    <property type="term" value="F:store-operated calcium channel activity"/>
    <property type="evidence" value="ECO:0007669"/>
    <property type="project" value="TreeGrafter"/>
</dbReference>
<feature type="transmembrane region" description="Helical" evidence="12">
    <location>
        <begin position="583"/>
        <end position="607"/>
    </location>
</feature>
<keyword evidence="7" id="KW-0406">Ion transport</keyword>
<feature type="region of interest" description="Disordered" evidence="11">
    <location>
        <begin position="977"/>
        <end position="1102"/>
    </location>
</feature>
<evidence type="ECO:0000256" key="11">
    <source>
        <dbReference type="SAM" id="MobiDB-lite"/>
    </source>
</evidence>
<feature type="repeat" description="ANK" evidence="10">
    <location>
        <begin position="94"/>
        <end position="126"/>
    </location>
</feature>
<feature type="domain" description="Transient receptor ion channel" evidence="13">
    <location>
        <begin position="129"/>
        <end position="191"/>
    </location>
</feature>
<evidence type="ECO:0000256" key="4">
    <source>
        <dbReference type="ARBA" id="ARBA00022737"/>
    </source>
</evidence>
<keyword evidence="4" id="KW-0677">Repeat</keyword>
<dbReference type="SMART" id="SM01420">
    <property type="entry name" value="TRP_2"/>
    <property type="match status" value="1"/>
</dbReference>
<feature type="region of interest" description="Disordered" evidence="11">
    <location>
        <begin position="907"/>
        <end position="936"/>
    </location>
</feature>
<keyword evidence="2" id="KW-0813">Transport</keyword>
<dbReference type="InterPro" id="IPR002153">
    <property type="entry name" value="TRPC_channel"/>
</dbReference>
<evidence type="ECO:0000256" key="10">
    <source>
        <dbReference type="PROSITE-ProRule" id="PRU00023"/>
    </source>
</evidence>
<dbReference type="GO" id="GO:0051480">
    <property type="term" value="P:regulation of cytosolic calcium ion concentration"/>
    <property type="evidence" value="ECO:0007669"/>
    <property type="project" value="TreeGrafter"/>
</dbReference>
<evidence type="ECO:0000256" key="3">
    <source>
        <dbReference type="ARBA" id="ARBA00022692"/>
    </source>
</evidence>
<feature type="transmembrane region" description="Helical" evidence="12">
    <location>
        <begin position="496"/>
        <end position="518"/>
    </location>
</feature>
<keyword evidence="6 10" id="KW-0040">ANK repeat</keyword>
<evidence type="ECO:0000256" key="6">
    <source>
        <dbReference type="ARBA" id="ARBA00023043"/>
    </source>
</evidence>
<dbReference type="GO" id="GO:0070679">
    <property type="term" value="F:inositol 1,4,5 trisphosphate binding"/>
    <property type="evidence" value="ECO:0007669"/>
    <property type="project" value="TreeGrafter"/>
</dbReference>
<evidence type="ECO:0000313" key="15">
    <source>
        <dbReference type="Proteomes" id="UP000678499"/>
    </source>
</evidence>
<dbReference type="SMART" id="SM00248">
    <property type="entry name" value="ANK"/>
    <property type="match status" value="1"/>
</dbReference>
<organism evidence="14">
    <name type="scientific">Notodromas monacha</name>
    <dbReference type="NCBI Taxonomy" id="399045"/>
    <lineage>
        <taxon>Eukaryota</taxon>
        <taxon>Metazoa</taxon>
        <taxon>Ecdysozoa</taxon>
        <taxon>Arthropoda</taxon>
        <taxon>Crustacea</taxon>
        <taxon>Oligostraca</taxon>
        <taxon>Ostracoda</taxon>
        <taxon>Podocopa</taxon>
        <taxon>Podocopida</taxon>
        <taxon>Cypridocopina</taxon>
        <taxon>Cypridoidea</taxon>
        <taxon>Cyprididae</taxon>
        <taxon>Notodromas</taxon>
    </lineage>
</organism>
<sequence length="1102" mass="124815">MLPKSTGGFLSQEKRPYGGKITSMPKLPRPLDLEEKKYMLSVEKGDIAATKRCSILLNSLESQANWSAECQLQRPVGENRSWEKVERNIASYTPDITPLILAAHKNNYEILKLLIDRGATIPMPHDIRCGCDECVESSSSDSLRHSMARINAYRALASPSLIALSSTDPILTAFELSWELKTLAYTEHEFKAEYMDLKRQCMSFAESLLNQTRSSQELAIILNYDPHTDVPYQDGDHMKLARLELAIDYKQKKFVAHPHIQQLLASLWYDGLPGFRRKTPLMKALEIVKVAVLFPYYCALYMIAPGSSSGKLMKKPFMKFLIHSSSYLFFLFLLILMSQRVEEKLLELVLGYQDHGGIKQQRGLGPTIVEAAVLLYIFGFLWEEIKELWSEGLVQYLDDLWNVVDVSRNVLYVTTVILRVFAYIEQTREIKLNPAVAFLPREMWDPYDAQLIAEGLCAAANVLSALKLVHMFSINPYLGPLQVSLGRMVIDIIKFILIYTLVLFAFACGLNQLLWYYADLERQVCFSLPDGLPDWVGQSSACMNWRRFANLFEATQSMFWATFGLWGLEAFQLKGIQSYTRFWAMLMFGCYSIINVVVLLNLLIAMMSHSFTVITEKADSEWKFARTELWLKYFEPGSTLPPPFNLIPSPKTILRLLKGRSTNPKDPRSIKKKANESKERDYRHMAVMRALVWRYIIQQQRSAEEREVTEDDISEVKNDISSFRCDMLEVFKSNGFAVDDIMKKESYSVCRKSRIWERRLLKDFHVSPIAGSGDRILGAADKTEEPKEKFRRVARMVIGKQQAVFSKWALVVRQAQKMSHIGCTPRSALPHRQSLKKAMEEAAKLMYIKSDSPLVGRSPILINSAAEGRRLLDLLKSPLAERAAALSKEKHHSDNFLEVPPRPGIFRVVTNEDSSGAATPVPDAAESDYESRKPEPSPILSLAKAVMKLQDAEDAMHEVLEVPVDLPPPLPLCDPPPSLPLFEPPSSELEPPVEEAHADVESGDETDLVPDCRAEDEETPKPDVTLMEPLKPEPKNLRKPSTSSLEQVIVGTDHQDLRLDFSKDTKKTESSECLIPPSPPEIVEEPEPSPRSSPFQKGAGWI</sequence>
<dbReference type="EMBL" id="CAJPEX010001125">
    <property type="protein sequence ID" value="CAG0918283.1"/>
    <property type="molecule type" value="Genomic_DNA"/>
</dbReference>
<dbReference type="OrthoDB" id="2373987at2759"/>
<dbReference type="AlphaFoldDB" id="A0A7R9BQG2"/>
<evidence type="ECO:0000256" key="12">
    <source>
        <dbReference type="SAM" id="Phobius"/>
    </source>
</evidence>
<evidence type="ECO:0000259" key="13">
    <source>
        <dbReference type="SMART" id="SM01420"/>
    </source>
</evidence>
<dbReference type="PRINTS" id="PR01097">
    <property type="entry name" value="TRNSRECEPTRP"/>
</dbReference>
<feature type="compositionally biased region" description="Acidic residues" evidence="11">
    <location>
        <begin position="1001"/>
        <end position="1018"/>
    </location>
</feature>
<keyword evidence="3 12" id="KW-0812">Transmembrane</keyword>
<feature type="region of interest" description="Disordered" evidence="11">
    <location>
        <begin position="1"/>
        <end position="24"/>
    </location>
</feature>
<evidence type="ECO:0000313" key="14">
    <source>
        <dbReference type="EMBL" id="CAD7278131.1"/>
    </source>
</evidence>
<evidence type="ECO:0000256" key="1">
    <source>
        <dbReference type="ARBA" id="ARBA00004141"/>
    </source>
</evidence>
<evidence type="ECO:0000256" key="5">
    <source>
        <dbReference type="ARBA" id="ARBA00022989"/>
    </source>
</evidence>
<dbReference type="GO" id="GO:0034703">
    <property type="term" value="C:cation channel complex"/>
    <property type="evidence" value="ECO:0007669"/>
    <property type="project" value="TreeGrafter"/>
</dbReference>
<feature type="transmembrane region" description="Helical" evidence="12">
    <location>
        <begin position="284"/>
        <end position="304"/>
    </location>
</feature>
<dbReference type="PROSITE" id="PS50297">
    <property type="entry name" value="ANK_REP_REGION"/>
    <property type="match status" value="1"/>
</dbReference>
<dbReference type="Pfam" id="PF00023">
    <property type="entry name" value="Ank"/>
    <property type="match status" value="1"/>
</dbReference>
<dbReference type="InterPro" id="IPR013555">
    <property type="entry name" value="TRP_dom"/>
</dbReference>
<protein>
    <recommendedName>
        <fullName evidence="13">Transient receptor ion channel domain-containing protein</fullName>
    </recommendedName>
</protein>
<feature type="transmembrane region" description="Helical" evidence="12">
    <location>
        <begin position="316"/>
        <end position="336"/>
    </location>
</feature>
<dbReference type="Proteomes" id="UP000678499">
    <property type="component" value="Unassembled WGS sequence"/>
</dbReference>
<evidence type="ECO:0000256" key="9">
    <source>
        <dbReference type="ARBA" id="ARBA00023303"/>
    </source>
</evidence>
<dbReference type="PANTHER" id="PTHR10117:SF47">
    <property type="entry name" value="TRANSIENT-RECEPTOR-POTENTIAL-LIKE PROTEIN"/>
    <property type="match status" value="1"/>
</dbReference>
<reference evidence="14" key="1">
    <citation type="submission" date="2020-11" db="EMBL/GenBank/DDBJ databases">
        <authorList>
            <person name="Tran Van P."/>
        </authorList>
    </citation>
    <scope>NUCLEOTIDE SEQUENCE</scope>
</reference>
<keyword evidence="5 12" id="KW-1133">Transmembrane helix</keyword>
<gene>
    <name evidence="14" type="ORF">NMOB1V02_LOCUS5842</name>
</gene>
<keyword evidence="8 12" id="KW-0472">Membrane</keyword>
<keyword evidence="9" id="KW-0407">Ion channel</keyword>
<feature type="compositionally biased region" description="Basic and acidic residues" evidence="11">
    <location>
        <begin position="1053"/>
        <end position="1070"/>
    </location>
</feature>
<evidence type="ECO:0000256" key="7">
    <source>
        <dbReference type="ARBA" id="ARBA00023065"/>
    </source>
</evidence>
<dbReference type="EMBL" id="OA883162">
    <property type="protein sequence ID" value="CAD7278131.1"/>
    <property type="molecule type" value="Genomic_DNA"/>
</dbReference>
<dbReference type="Pfam" id="PF08344">
    <property type="entry name" value="TRP_2"/>
    <property type="match status" value="1"/>
</dbReference>
<accession>A0A7R9BQG2</accession>
<dbReference type="InterPro" id="IPR005821">
    <property type="entry name" value="Ion_trans_dom"/>
</dbReference>
<dbReference type="InterPro" id="IPR002110">
    <property type="entry name" value="Ankyrin_rpt"/>
</dbReference>
<keyword evidence="15" id="KW-1185">Reference proteome</keyword>
<dbReference type="NCBIfam" id="TIGR00870">
    <property type="entry name" value="trp"/>
    <property type="match status" value="1"/>
</dbReference>
<comment type="subcellular location">
    <subcellularLocation>
        <location evidence="1">Membrane</location>
        <topology evidence="1">Multi-pass membrane protein</topology>
    </subcellularLocation>
</comment>
<proteinExistence type="predicted"/>
<evidence type="ECO:0000256" key="2">
    <source>
        <dbReference type="ARBA" id="ARBA00022448"/>
    </source>
</evidence>
<dbReference type="PANTHER" id="PTHR10117">
    <property type="entry name" value="TRANSIENT RECEPTOR POTENTIAL CHANNEL"/>
    <property type="match status" value="1"/>
</dbReference>
<dbReference type="GO" id="GO:0005886">
    <property type="term" value="C:plasma membrane"/>
    <property type="evidence" value="ECO:0007669"/>
    <property type="project" value="TreeGrafter"/>
</dbReference>
<evidence type="ECO:0000256" key="8">
    <source>
        <dbReference type="ARBA" id="ARBA00023136"/>
    </source>
</evidence>
<name>A0A7R9BQG2_9CRUS</name>
<dbReference type="Pfam" id="PF00520">
    <property type="entry name" value="Ion_trans"/>
    <property type="match status" value="1"/>
</dbReference>